<dbReference type="AlphaFoldDB" id="A0A552X4W6"/>
<dbReference type="Proteomes" id="UP000320359">
    <property type="component" value="Unassembled WGS sequence"/>
</dbReference>
<keyword evidence="3" id="KW-1185">Reference proteome</keyword>
<comment type="caution">
    <text evidence="2">The sequence shown here is derived from an EMBL/GenBank/DDBJ whole genome shotgun (WGS) entry which is preliminary data.</text>
</comment>
<dbReference type="SUPFAM" id="SSF55718">
    <property type="entry name" value="SCP-like"/>
    <property type="match status" value="1"/>
</dbReference>
<proteinExistence type="predicted"/>
<evidence type="ECO:0000259" key="1">
    <source>
        <dbReference type="Pfam" id="PF02036"/>
    </source>
</evidence>
<dbReference type="InterPro" id="IPR036527">
    <property type="entry name" value="SCP2_sterol-bd_dom_sf"/>
</dbReference>
<dbReference type="InterPro" id="IPR003033">
    <property type="entry name" value="SCP2_sterol-bd_dom"/>
</dbReference>
<evidence type="ECO:0000313" key="2">
    <source>
        <dbReference type="EMBL" id="TRW49643.1"/>
    </source>
</evidence>
<dbReference type="Gene3D" id="3.30.1050.10">
    <property type="entry name" value="SCP2 sterol-binding domain"/>
    <property type="match status" value="1"/>
</dbReference>
<evidence type="ECO:0000313" key="3">
    <source>
        <dbReference type="Proteomes" id="UP000320359"/>
    </source>
</evidence>
<dbReference type="EMBL" id="VJWL01000001">
    <property type="protein sequence ID" value="TRW49643.1"/>
    <property type="molecule type" value="Genomic_DNA"/>
</dbReference>
<accession>A0A552X4W6</accession>
<dbReference type="Pfam" id="PF02036">
    <property type="entry name" value="SCP2"/>
    <property type="match status" value="1"/>
</dbReference>
<protein>
    <recommendedName>
        <fullName evidence="1">SCP2 domain-containing protein</fullName>
    </recommendedName>
</protein>
<organism evidence="2 3">
    <name type="scientific">Aliidiomarina halalkaliphila</name>
    <dbReference type="NCBI Taxonomy" id="2593535"/>
    <lineage>
        <taxon>Bacteria</taxon>
        <taxon>Pseudomonadati</taxon>
        <taxon>Pseudomonadota</taxon>
        <taxon>Gammaproteobacteria</taxon>
        <taxon>Alteromonadales</taxon>
        <taxon>Idiomarinaceae</taxon>
        <taxon>Aliidiomarina</taxon>
    </lineage>
</organism>
<name>A0A552X4W6_9GAMM</name>
<sequence>MFDIKRVTHKVIARLPTWTKTSLAITPKWPLELLAEQVFNQVFSEPLQQHEFAFLSDAVVVIVFEDIHLAMEVTLKESTSPALRVRLSTQPQRFPDADVRLTGNFNHFILMIAQRVDPDTLFFRRKLRIQGDTELGLAVKNLLDTIDVQDQLPTPGYNLLNLLADQLEDFQAQATAS</sequence>
<dbReference type="OrthoDB" id="5292463at2"/>
<reference evidence="2 3" key="1">
    <citation type="submission" date="2019-07" db="EMBL/GenBank/DDBJ databases">
        <authorList>
            <person name="Yang M."/>
            <person name="Zhao D."/>
            <person name="Xiang H."/>
        </authorList>
    </citation>
    <scope>NUCLEOTIDE SEQUENCE [LARGE SCALE GENOMIC DNA]</scope>
    <source>
        <strain evidence="2 3">IM1326</strain>
    </source>
</reference>
<feature type="domain" description="SCP2" evidence="1">
    <location>
        <begin position="40"/>
        <end position="144"/>
    </location>
</feature>
<gene>
    <name evidence="2" type="ORF">FM042_01910</name>
</gene>